<evidence type="ECO:0000256" key="3">
    <source>
        <dbReference type="SAM" id="Phobius"/>
    </source>
</evidence>
<feature type="transmembrane region" description="Helical" evidence="3">
    <location>
        <begin position="21"/>
        <end position="43"/>
    </location>
</feature>
<keyword evidence="5" id="KW-1185">Reference proteome</keyword>
<protein>
    <submittedName>
        <fullName evidence="4">Tetratricopeptide repeat protein</fullName>
    </submittedName>
</protein>
<dbReference type="SUPFAM" id="SSF48452">
    <property type="entry name" value="TPR-like"/>
    <property type="match status" value="1"/>
</dbReference>
<dbReference type="EMBL" id="SGIS01000002">
    <property type="protein sequence ID" value="RZF66148.1"/>
    <property type="molecule type" value="Genomic_DNA"/>
</dbReference>
<feature type="coiled-coil region" evidence="2">
    <location>
        <begin position="230"/>
        <end position="257"/>
    </location>
</feature>
<feature type="transmembrane region" description="Helical" evidence="3">
    <location>
        <begin position="49"/>
        <end position="69"/>
    </location>
</feature>
<accession>A0A4V2DDT9</accession>
<keyword evidence="2" id="KW-0175">Coiled coil</keyword>
<dbReference type="PROSITE" id="PS50005">
    <property type="entry name" value="TPR"/>
    <property type="match status" value="1"/>
</dbReference>
<comment type="caution">
    <text evidence="4">The sequence shown here is derived from an EMBL/GenBank/DDBJ whole genome shotgun (WGS) entry which is preliminary data.</text>
</comment>
<dbReference type="OrthoDB" id="7559170at2"/>
<feature type="repeat" description="TPR" evidence="1">
    <location>
        <begin position="111"/>
        <end position="144"/>
    </location>
</feature>
<keyword evidence="3" id="KW-0812">Transmembrane</keyword>
<proteinExistence type="predicted"/>
<reference evidence="4 5" key="1">
    <citation type="submission" date="2019-02" db="EMBL/GenBank/DDBJ databases">
        <authorList>
            <person name="Li Y."/>
        </authorList>
    </citation>
    <scope>NUCLEOTIDE SEQUENCE [LARGE SCALE GENOMIC DNA]</scope>
    <source>
        <strain evidence="4 5">3-7</strain>
    </source>
</reference>
<dbReference type="InterPro" id="IPR019734">
    <property type="entry name" value="TPR_rpt"/>
</dbReference>
<dbReference type="AlphaFoldDB" id="A0A4V2DDT9"/>
<dbReference type="Pfam" id="PF13176">
    <property type="entry name" value="TPR_7"/>
    <property type="match status" value="1"/>
</dbReference>
<dbReference type="InterPro" id="IPR014562">
    <property type="entry name" value="UCP030959_TPR_rpt-cont"/>
</dbReference>
<evidence type="ECO:0000313" key="5">
    <source>
        <dbReference type="Proteomes" id="UP000292085"/>
    </source>
</evidence>
<evidence type="ECO:0000313" key="4">
    <source>
        <dbReference type="EMBL" id="RZF66148.1"/>
    </source>
</evidence>
<keyword evidence="3" id="KW-0472">Membrane</keyword>
<dbReference type="Gene3D" id="1.25.40.10">
    <property type="entry name" value="Tetratricopeptide repeat domain"/>
    <property type="match status" value="2"/>
</dbReference>
<name>A0A4V2DDT9_9SPHN</name>
<gene>
    <name evidence="4" type="ORF">EWE75_01835</name>
</gene>
<dbReference type="InterPro" id="IPR011990">
    <property type="entry name" value="TPR-like_helical_dom_sf"/>
</dbReference>
<evidence type="ECO:0000256" key="2">
    <source>
        <dbReference type="SAM" id="Coils"/>
    </source>
</evidence>
<dbReference type="Pfam" id="PF14559">
    <property type="entry name" value="TPR_19"/>
    <property type="match status" value="1"/>
</dbReference>
<dbReference type="Proteomes" id="UP000292085">
    <property type="component" value="Unassembled WGS sequence"/>
</dbReference>
<organism evidence="4 5">
    <name type="scientific">Sphingomonas populi</name>
    <dbReference type="NCBI Taxonomy" id="2484750"/>
    <lineage>
        <taxon>Bacteria</taxon>
        <taxon>Pseudomonadati</taxon>
        <taxon>Pseudomonadota</taxon>
        <taxon>Alphaproteobacteria</taxon>
        <taxon>Sphingomonadales</taxon>
        <taxon>Sphingomonadaceae</taxon>
        <taxon>Sphingomonas</taxon>
    </lineage>
</organism>
<evidence type="ECO:0000256" key="1">
    <source>
        <dbReference type="PROSITE-ProRule" id="PRU00339"/>
    </source>
</evidence>
<dbReference type="PIRSF" id="PIRSF030959">
    <property type="entry name" value="UCP030959"/>
    <property type="match status" value="1"/>
</dbReference>
<keyword evidence="1" id="KW-0802">TPR repeat</keyword>
<keyword evidence="3" id="KW-1133">Transmembrane helix</keyword>
<sequence length="271" mass="30409">MRFTVRRRGTAAASAAWRLSGRFGVIVYLLVLAIQIACVVDVIRNGRNQLWIMALVFLPVASTVAYVIVEVLPRLQNNRHVRTARANVSAALDPEREIRAARAALDMTDTAANRLRMADALTALGRHDEALPYYREAIARGPSDMRTGEKLARAQFETGDAKGALETLDANPPASAQSDRDRQGLLRARIFEALGRTDEAIALFDDLITRLPGEEGRCRYAALLIEQGQVRRAREVLEEVESRMRLLTRQQRAAEADMYRWATERLRELRG</sequence>